<accession>A0A9Q1RKU7</accession>
<organism evidence="1 2">
    <name type="scientific">Anisodus acutangulus</name>
    <dbReference type="NCBI Taxonomy" id="402998"/>
    <lineage>
        <taxon>Eukaryota</taxon>
        <taxon>Viridiplantae</taxon>
        <taxon>Streptophyta</taxon>
        <taxon>Embryophyta</taxon>
        <taxon>Tracheophyta</taxon>
        <taxon>Spermatophyta</taxon>
        <taxon>Magnoliopsida</taxon>
        <taxon>eudicotyledons</taxon>
        <taxon>Gunneridae</taxon>
        <taxon>Pentapetalae</taxon>
        <taxon>asterids</taxon>
        <taxon>lamiids</taxon>
        <taxon>Solanales</taxon>
        <taxon>Solanaceae</taxon>
        <taxon>Solanoideae</taxon>
        <taxon>Hyoscyameae</taxon>
        <taxon>Anisodus</taxon>
    </lineage>
</organism>
<reference evidence="2" key="1">
    <citation type="journal article" date="2023" name="Proc. Natl. Acad. Sci. U.S.A.">
        <title>Genomic and structural basis for evolution of tropane alkaloid biosynthesis.</title>
        <authorList>
            <person name="Wanga Y.-J."/>
            <person name="Taina T."/>
            <person name="Yua J.-Y."/>
            <person name="Lia J."/>
            <person name="Xua B."/>
            <person name="Chenc J."/>
            <person name="D'Auriad J.C."/>
            <person name="Huanga J.-P."/>
            <person name="Huanga S.-X."/>
        </authorList>
    </citation>
    <scope>NUCLEOTIDE SEQUENCE [LARGE SCALE GENOMIC DNA]</scope>
    <source>
        <strain evidence="2">cv. KIB-2019</strain>
    </source>
</reference>
<evidence type="ECO:0000313" key="1">
    <source>
        <dbReference type="EMBL" id="KAJ8565265.1"/>
    </source>
</evidence>
<keyword evidence="2" id="KW-1185">Reference proteome</keyword>
<dbReference type="EMBL" id="JAJAGQ010000004">
    <property type="protein sequence ID" value="KAJ8565265.1"/>
    <property type="molecule type" value="Genomic_DNA"/>
</dbReference>
<dbReference type="OrthoDB" id="1932397at2759"/>
<proteinExistence type="predicted"/>
<evidence type="ECO:0000313" key="2">
    <source>
        <dbReference type="Proteomes" id="UP001152561"/>
    </source>
</evidence>
<comment type="caution">
    <text evidence="1">The sequence shown here is derived from an EMBL/GenBank/DDBJ whole genome shotgun (WGS) entry which is preliminary data.</text>
</comment>
<dbReference type="AlphaFoldDB" id="A0A9Q1RKU7"/>
<dbReference type="Proteomes" id="UP001152561">
    <property type="component" value="Unassembled WGS sequence"/>
</dbReference>
<sequence length="68" mass="7441">MLHCLRQLSLTAKTKLSPPTLEGGLVDDNTLSSRSSPTVNLSQAYIHAVQASSNKRYGPRFTTRSLQP</sequence>
<name>A0A9Q1RKU7_9SOLA</name>
<protein>
    <submittedName>
        <fullName evidence="1">Uncharacterized protein</fullName>
    </submittedName>
</protein>
<gene>
    <name evidence="1" type="ORF">K7X08_007841</name>
</gene>